<organism evidence="1">
    <name type="scientific">Rhizophora mucronata</name>
    <name type="common">Asiatic mangrove</name>
    <dbReference type="NCBI Taxonomy" id="61149"/>
    <lineage>
        <taxon>Eukaryota</taxon>
        <taxon>Viridiplantae</taxon>
        <taxon>Streptophyta</taxon>
        <taxon>Embryophyta</taxon>
        <taxon>Tracheophyta</taxon>
        <taxon>Spermatophyta</taxon>
        <taxon>Magnoliopsida</taxon>
        <taxon>eudicotyledons</taxon>
        <taxon>Gunneridae</taxon>
        <taxon>Pentapetalae</taxon>
        <taxon>rosids</taxon>
        <taxon>fabids</taxon>
        <taxon>Malpighiales</taxon>
        <taxon>Rhizophoraceae</taxon>
        <taxon>Rhizophora</taxon>
    </lineage>
</organism>
<dbReference type="AlphaFoldDB" id="A0A2P2LDH5"/>
<dbReference type="EMBL" id="GGEC01035542">
    <property type="protein sequence ID" value="MBX16026.1"/>
    <property type="molecule type" value="Transcribed_RNA"/>
</dbReference>
<evidence type="ECO:0000313" key="1">
    <source>
        <dbReference type="EMBL" id="MBX16025.1"/>
    </source>
</evidence>
<reference evidence="1" key="1">
    <citation type="submission" date="2018-02" db="EMBL/GenBank/DDBJ databases">
        <title>Rhizophora mucronata_Transcriptome.</title>
        <authorList>
            <person name="Meera S.P."/>
            <person name="Sreeshan A."/>
            <person name="Augustine A."/>
        </authorList>
    </citation>
    <scope>NUCLEOTIDE SEQUENCE</scope>
    <source>
        <tissue evidence="1">Leaf</tissue>
    </source>
</reference>
<name>A0A2P2LDH5_RHIMU</name>
<proteinExistence type="predicted"/>
<dbReference type="EMBL" id="GGEC01035541">
    <property type="protein sequence ID" value="MBX16025.1"/>
    <property type="molecule type" value="Transcribed_RNA"/>
</dbReference>
<accession>A0A2P2LDH5</accession>
<protein>
    <submittedName>
        <fullName evidence="1">Uncharacterized protein</fullName>
    </submittedName>
</protein>
<sequence>MKPVTAAFTLNHEVIWIVWHLAFAIHSNSIGIESASSRIVLETAEEVVVSDGVKLRVALETVHRTLALDSVGALYIVVIGEEYFLGAVELAATADRLLRPVVPPDVDLDVGSSDVRFDRLDLCHVGRLHRFRRSH</sequence>